<dbReference type="EMBL" id="JBBNAG010000007">
    <property type="protein sequence ID" value="KAK9119025.1"/>
    <property type="molecule type" value="Genomic_DNA"/>
</dbReference>
<dbReference type="AlphaFoldDB" id="A0AAP0IPW1"/>
<protein>
    <submittedName>
        <fullName evidence="1">Uncharacterized protein</fullName>
    </submittedName>
</protein>
<name>A0AAP0IPW1_9MAGN</name>
<sequence length="100" mass="11673">MSMVEDSLRLILGVCKVQLKWFDERIKLLRDVQHMSSCIQNIISLSKGYRYSERSGILKIFQNSSLVMKGVRKKNFILVQKHGARFEPQKMIRSGFQLLV</sequence>
<keyword evidence="2" id="KW-1185">Reference proteome</keyword>
<dbReference type="Proteomes" id="UP001419268">
    <property type="component" value="Unassembled WGS sequence"/>
</dbReference>
<reference evidence="1 2" key="1">
    <citation type="submission" date="2024-01" db="EMBL/GenBank/DDBJ databases">
        <title>Genome assemblies of Stephania.</title>
        <authorList>
            <person name="Yang L."/>
        </authorList>
    </citation>
    <scope>NUCLEOTIDE SEQUENCE [LARGE SCALE GENOMIC DNA]</scope>
    <source>
        <strain evidence="1">JXDWG</strain>
        <tissue evidence="1">Leaf</tissue>
    </source>
</reference>
<accession>A0AAP0IPW1</accession>
<evidence type="ECO:0000313" key="1">
    <source>
        <dbReference type="EMBL" id="KAK9119025.1"/>
    </source>
</evidence>
<comment type="caution">
    <text evidence="1">The sequence shown here is derived from an EMBL/GenBank/DDBJ whole genome shotgun (WGS) entry which is preliminary data.</text>
</comment>
<evidence type="ECO:0000313" key="2">
    <source>
        <dbReference type="Proteomes" id="UP001419268"/>
    </source>
</evidence>
<organism evidence="1 2">
    <name type="scientific">Stephania cephalantha</name>
    <dbReference type="NCBI Taxonomy" id="152367"/>
    <lineage>
        <taxon>Eukaryota</taxon>
        <taxon>Viridiplantae</taxon>
        <taxon>Streptophyta</taxon>
        <taxon>Embryophyta</taxon>
        <taxon>Tracheophyta</taxon>
        <taxon>Spermatophyta</taxon>
        <taxon>Magnoliopsida</taxon>
        <taxon>Ranunculales</taxon>
        <taxon>Menispermaceae</taxon>
        <taxon>Menispermoideae</taxon>
        <taxon>Cissampelideae</taxon>
        <taxon>Stephania</taxon>
    </lineage>
</organism>
<gene>
    <name evidence="1" type="ORF">Scep_017118</name>
</gene>
<proteinExistence type="predicted"/>